<comment type="caution">
    <text evidence="2">The sequence shown here is derived from an EMBL/GenBank/DDBJ whole genome shotgun (WGS) entry which is preliminary data.</text>
</comment>
<evidence type="ECO:0000313" key="3">
    <source>
        <dbReference type="Proteomes" id="UP000680365"/>
    </source>
</evidence>
<protein>
    <submittedName>
        <fullName evidence="2">Uncharacterized protein</fullName>
    </submittedName>
</protein>
<keyword evidence="3" id="KW-1185">Reference proteome</keyword>
<feature type="transmembrane region" description="Helical" evidence="1">
    <location>
        <begin position="6"/>
        <end position="25"/>
    </location>
</feature>
<dbReference type="Proteomes" id="UP000680365">
    <property type="component" value="Unassembled WGS sequence"/>
</dbReference>
<keyword evidence="1" id="KW-1133">Transmembrane helix</keyword>
<evidence type="ECO:0000313" key="2">
    <source>
        <dbReference type="EMBL" id="MBS8121848.1"/>
    </source>
</evidence>
<proteinExistence type="predicted"/>
<evidence type="ECO:0000256" key="1">
    <source>
        <dbReference type="SAM" id="Phobius"/>
    </source>
</evidence>
<sequence>MFFDFCMIIFFNILFKLFLIETIYYKKNKKSLEDKEKLII</sequence>
<keyword evidence="1" id="KW-0812">Transmembrane</keyword>
<gene>
    <name evidence="2" type="ORF">VAMP_33n124</name>
</gene>
<keyword evidence="1" id="KW-0472">Membrane</keyword>
<organism evidence="2 3">
    <name type="scientific">Candidatus Vampirococcus lugosii</name>
    <dbReference type="NCBI Taxonomy" id="2789015"/>
    <lineage>
        <taxon>Bacteria</taxon>
        <taxon>Candidatus Absconditibacteriota</taxon>
        <taxon>Vampirococcus</taxon>
    </lineage>
</organism>
<reference evidence="2 3" key="1">
    <citation type="journal article" date="2021" name="Nat. Commun.">
        <title>Reductive evolution and unique predatory mode in the CPR bacterium Vampirococcus lugosii.</title>
        <authorList>
            <person name="Moreira D."/>
            <person name="Zivanovic Y."/>
            <person name="Lopez-Archilla A.I."/>
            <person name="Iniesto M."/>
            <person name="Lopez-Garcia P."/>
        </authorList>
    </citation>
    <scope>NUCLEOTIDE SEQUENCE [LARGE SCALE GENOMIC DNA]</scope>
    <source>
        <strain evidence="2">Chiprana</strain>
    </source>
</reference>
<accession>A0ABS5QL13</accession>
<dbReference type="EMBL" id="JAEDAM010000019">
    <property type="protein sequence ID" value="MBS8121848.1"/>
    <property type="molecule type" value="Genomic_DNA"/>
</dbReference>
<name>A0ABS5QL13_9BACT</name>